<sequence length="38" mass="4238">MQFHCICSLFPLKHLPTILTTICPASWSCLPFTDISTA</sequence>
<accession>A0A0E9S2W6</accession>
<evidence type="ECO:0000313" key="1">
    <source>
        <dbReference type="EMBL" id="JAH35015.1"/>
    </source>
</evidence>
<dbReference type="EMBL" id="GBXM01073562">
    <property type="protein sequence ID" value="JAH35015.1"/>
    <property type="molecule type" value="Transcribed_RNA"/>
</dbReference>
<dbReference type="AlphaFoldDB" id="A0A0E9S2W6"/>
<reference evidence="1" key="1">
    <citation type="submission" date="2014-11" db="EMBL/GenBank/DDBJ databases">
        <authorList>
            <person name="Amaro Gonzalez C."/>
        </authorList>
    </citation>
    <scope>NUCLEOTIDE SEQUENCE</scope>
</reference>
<organism evidence="1">
    <name type="scientific">Anguilla anguilla</name>
    <name type="common">European freshwater eel</name>
    <name type="synonym">Muraena anguilla</name>
    <dbReference type="NCBI Taxonomy" id="7936"/>
    <lineage>
        <taxon>Eukaryota</taxon>
        <taxon>Metazoa</taxon>
        <taxon>Chordata</taxon>
        <taxon>Craniata</taxon>
        <taxon>Vertebrata</taxon>
        <taxon>Euteleostomi</taxon>
        <taxon>Actinopterygii</taxon>
        <taxon>Neopterygii</taxon>
        <taxon>Teleostei</taxon>
        <taxon>Anguilliformes</taxon>
        <taxon>Anguillidae</taxon>
        <taxon>Anguilla</taxon>
    </lineage>
</organism>
<protein>
    <submittedName>
        <fullName evidence="1">Uncharacterized protein</fullName>
    </submittedName>
</protein>
<reference evidence="1" key="2">
    <citation type="journal article" date="2015" name="Fish Shellfish Immunol.">
        <title>Early steps in the European eel (Anguilla anguilla)-Vibrio vulnificus interaction in the gills: Role of the RtxA13 toxin.</title>
        <authorList>
            <person name="Callol A."/>
            <person name="Pajuelo D."/>
            <person name="Ebbesson L."/>
            <person name="Teles M."/>
            <person name="MacKenzie S."/>
            <person name="Amaro C."/>
        </authorList>
    </citation>
    <scope>NUCLEOTIDE SEQUENCE</scope>
</reference>
<name>A0A0E9S2W6_ANGAN</name>
<proteinExistence type="predicted"/>